<protein>
    <recommendedName>
        <fullName evidence="5">RNA polymerase alpha subunit C-terminal domain-containing protein</fullName>
    </recommendedName>
</protein>
<dbReference type="GO" id="GO:0005840">
    <property type="term" value="C:ribosome"/>
    <property type="evidence" value="ECO:0007669"/>
    <property type="project" value="UniProtKB-KW"/>
</dbReference>
<dbReference type="InterPro" id="IPR023574">
    <property type="entry name" value="Ribosomal_uL4_dom_sf"/>
</dbReference>
<dbReference type="Pfam" id="PF03118">
    <property type="entry name" value="RNA_pol_A_CTD"/>
    <property type="match status" value="1"/>
</dbReference>
<dbReference type="NCBIfam" id="TIGR03953">
    <property type="entry name" value="rplD_bact"/>
    <property type="match status" value="1"/>
</dbReference>
<gene>
    <name evidence="6" type="ORF">METZ01_LOCUS97322</name>
</gene>
<dbReference type="GO" id="GO:0003735">
    <property type="term" value="F:structural constituent of ribosome"/>
    <property type="evidence" value="ECO:0007669"/>
    <property type="project" value="InterPro"/>
</dbReference>
<organism evidence="6">
    <name type="scientific">marine metagenome</name>
    <dbReference type="NCBI Taxonomy" id="408172"/>
    <lineage>
        <taxon>unclassified sequences</taxon>
        <taxon>metagenomes</taxon>
        <taxon>ecological metagenomes</taxon>
    </lineage>
</organism>
<feature type="domain" description="RNA polymerase alpha subunit C-terminal" evidence="5">
    <location>
        <begin position="247"/>
        <end position="305"/>
    </location>
</feature>
<feature type="compositionally biased region" description="Polar residues" evidence="4">
    <location>
        <begin position="68"/>
        <end position="77"/>
    </location>
</feature>
<dbReference type="EMBL" id="UINC01009952">
    <property type="protein sequence ID" value="SVA44468.1"/>
    <property type="molecule type" value="Genomic_DNA"/>
</dbReference>
<dbReference type="GO" id="GO:0006412">
    <property type="term" value="P:translation"/>
    <property type="evidence" value="ECO:0007669"/>
    <property type="project" value="InterPro"/>
</dbReference>
<dbReference type="GO" id="GO:0003677">
    <property type="term" value="F:DNA binding"/>
    <property type="evidence" value="ECO:0007669"/>
    <property type="project" value="InterPro"/>
</dbReference>
<evidence type="ECO:0000256" key="1">
    <source>
        <dbReference type="ARBA" id="ARBA00010528"/>
    </source>
</evidence>
<dbReference type="InterPro" id="IPR011260">
    <property type="entry name" value="RNAP_asu_C"/>
</dbReference>
<feature type="region of interest" description="Disordered" evidence="4">
    <location>
        <begin position="42"/>
        <end position="101"/>
    </location>
</feature>
<dbReference type="InterPro" id="IPR002136">
    <property type="entry name" value="Ribosomal_uL4"/>
</dbReference>
<accession>A0A381VXI8</accession>
<dbReference type="SUPFAM" id="SSF47789">
    <property type="entry name" value="C-terminal domain of RNA polymerase alpha subunit"/>
    <property type="match status" value="1"/>
</dbReference>
<evidence type="ECO:0000259" key="5">
    <source>
        <dbReference type="Pfam" id="PF03118"/>
    </source>
</evidence>
<evidence type="ECO:0000256" key="2">
    <source>
        <dbReference type="ARBA" id="ARBA00022980"/>
    </source>
</evidence>
<sequence>VKLQIKNIQGENTGDLEVRDDVFGVPVKSALVHQVMVGQLANKRQGTAKTKTRSEVSGGGAKPRPQKHTGSSRQGTIRSPVWVGGGRAFGPSPRSYRKRTPKKMRRLALLSVLSDKARHSDLLLLDSLELKEGKTKEIVSILSDLNVSHPALIVTDGPNKKLVQSAGNVGGVRTLPVQVLNTLELLNKKQLIITVDAVKRIEELWGGVYRGESPSSDSSGEEINVEKEEAHAEPKIVEDAVEEVVVEKVNITSVEELNLSTRTRNILLQAGFTEINDLIGLSKVELMAIQSFGEKSYLEVREQLRNINLLPSDWE</sequence>
<name>A0A381VXI8_9ZZZZ</name>
<dbReference type="Gene3D" id="3.40.1370.10">
    <property type="match status" value="1"/>
</dbReference>
<dbReference type="AlphaFoldDB" id="A0A381VXI8"/>
<dbReference type="PANTHER" id="PTHR10746">
    <property type="entry name" value="50S RIBOSOMAL PROTEIN L4"/>
    <property type="match status" value="1"/>
</dbReference>
<keyword evidence="3" id="KW-0687">Ribonucleoprotein</keyword>
<dbReference type="GO" id="GO:0003899">
    <property type="term" value="F:DNA-directed RNA polymerase activity"/>
    <property type="evidence" value="ECO:0007669"/>
    <property type="project" value="InterPro"/>
</dbReference>
<evidence type="ECO:0000256" key="4">
    <source>
        <dbReference type="SAM" id="MobiDB-lite"/>
    </source>
</evidence>
<dbReference type="InterPro" id="IPR013005">
    <property type="entry name" value="Ribosomal_uL4-like"/>
</dbReference>
<dbReference type="Gene3D" id="1.10.150.20">
    <property type="entry name" value="5' to 3' exonuclease, C-terminal subdomain"/>
    <property type="match status" value="1"/>
</dbReference>
<dbReference type="GO" id="GO:0006351">
    <property type="term" value="P:DNA-templated transcription"/>
    <property type="evidence" value="ECO:0007669"/>
    <property type="project" value="InterPro"/>
</dbReference>
<evidence type="ECO:0000256" key="3">
    <source>
        <dbReference type="ARBA" id="ARBA00023274"/>
    </source>
</evidence>
<dbReference type="SUPFAM" id="SSF52166">
    <property type="entry name" value="Ribosomal protein L4"/>
    <property type="match status" value="1"/>
</dbReference>
<dbReference type="PANTHER" id="PTHR10746:SF6">
    <property type="entry name" value="LARGE RIBOSOMAL SUBUNIT PROTEIN UL4M"/>
    <property type="match status" value="1"/>
</dbReference>
<comment type="similarity">
    <text evidence="1">Belongs to the universal ribosomal protein uL4 family.</text>
</comment>
<dbReference type="GO" id="GO:1990904">
    <property type="term" value="C:ribonucleoprotein complex"/>
    <property type="evidence" value="ECO:0007669"/>
    <property type="project" value="UniProtKB-KW"/>
</dbReference>
<keyword evidence="2" id="KW-0689">Ribosomal protein</keyword>
<dbReference type="Pfam" id="PF00573">
    <property type="entry name" value="Ribosomal_L4"/>
    <property type="match status" value="1"/>
</dbReference>
<feature type="non-terminal residue" evidence="6">
    <location>
        <position position="1"/>
    </location>
</feature>
<proteinExistence type="inferred from homology"/>
<reference evidence="6" key="1">
    <citation type="submission" date="2018-05" db="EMBL/GenBank/DDBJ databases">
        <authorList>
            <person name="Lanie J.A."/>
            <person name="Ng W.-L."/>
            <person name="Kazmierczak K.M."/>
            <person name="Andrzejewski T.M."/>
            <person name="Davidsen T.M."/>
            <person name="Wayne K.J."/>
            <person name="Tettelin H."/>
            <person name="Glass J.I."/>
            <person name="Rusch D."/>
            <person name="Podicherti R."/>
            <person name="Tsui H.-C.T."/>
            <person name="Winkler M.E."/>
        </authorList>
    </citation>
    <scope>NUCLEOTIDE SEQUENCE</scope>
</reference>
<dbReference type="HAMAP" id="MF_01328_B">
    <property type="entry name" value="Ribosomal_uL4_B"/>
    <property type="match status" value="1"/>
</dbReference>
<evidence type="ECO:0000313" key="6">
    <source>
        <dbReference type="EMBL" id="SVA44468.1"/>
    </source>
</evidence>